<dbReference type="RefSeq" id="WP_203365239.1">
    <property type="nucleotide sequence ID" value="NZ_WSFT01000015.1"/>
</dbReference>
<proteinExistence type="inferred from homology"/>
<dbReference type="InterPro" id="IPR037284">
    <property type="entry name" value="SUF_FeS_clus_asmbl_SufBD_sf"/>
</dbReference>
<sequence>MYNENLINNSSFKNYRLDRLKEYNKLQLPEWKRIRLKDFQIPEYKEYNNLQIPIEEKLDIRDIKEIREDINEFTKYLRVDEEFGVDKKFVTLTETFYNTGVIVKADRNKIVKDPIRLDFHMDEKNPIVLDHNLIIAEENSELTIVMDYTSDIKAFHSGVTKVYAKDNSNVTIVKLQRMESESNDFDSNIAFVGRDAKVNWISIELGSKITSSSFITNLKEDNSEADLKSIYFGDKEMGIDLQYTMNHYGRRSLSNIETKGALKDKSKKVFRGNLDFKKGSTRSKGEEEEYVLLLDKTVKSDAIPALICGEDDVEGEHAASAGQINSLKLFYLMSRGMSEKEAKKMIVEASFRPIIDEIPYEDLREKVQENIHGRLIDGEA</sequence>
<dbReference type="SUPFAM" id="SSF101960">
    <property type="entry name" value="Stabilizer of iron transporter SufD"/>
    <property type="match status" value="1"/>
</dbReference>
<dbReference type="AlphaFoldDB" id="A0A942Z7I8"/>
<feature type="domain" description="SUF system FeS cluster assembly SufBD core" evidence="2">
    <location>
        <begin position="121"/>
        <end position="349"/>
    </location>
</feature>
<comment type="similarity">
    <text evidence="1">Belongs to the iron-sulfur cluster assembly SufBD family.</text>
</comment>
<dbReference type="GO" id="GO:0016226">
    <property type="term" value="P:iron-sulfur cluster assembly"/>
    <property type="evidence" value="ECO:0007669"/>
    <property type="project" value="InterPro"/>
</dbReference>
<evidence type="ECO:0000313" key="3">
    <source>
        <dbReference type="EMBL" id="MBS4537308.1"/>
    </source>
</evidence>
<reference evidence="3" key="1">
    <citation type="submission" date="2019-12" db="EMBL/GenBank/DDBJ databases">
        <title>Clostridiaceae gen. nov. sp. nov., isolated from sediment in Xinjiang, China.</title>
        <authorList>
            <person name="Zhang R."/>
        </authorList>
    </citation>
    <scope>NUCLEOTIDE SEQUENCE</scope>
    <source>
        <strain evidence="3">D2Q-11</strain>
    </source>
</reference>
<keyword evidence="4" id="KW-1185">Reference proteome</keyword>
<evidence type="ECO:0000256" key="1">
    <source>
        <dbReference type="ARBA" id="ARBA00043967"/>
    </source>
</evidence>
<comment type="caution">
    <text evidence="3">The sequence shown here is derived from an EMBL/GenBank/DDBJ whole genome shotgun (WGS) entry which is preliminary data.</text>
</comment>
<dbReference type="Pfam" id="PF01458">
    <property type="entry name" value="SUFBD_core"/>
    <property type="match status" value="1"/>
</dbReference>
<evidence type="ECO:0000313" key="4">
    <source>
        <dbReference type="Proteomes" id="UP000724672"/>
    </source>
</evidence>
<dbReference type="NCBIfam" id="TIGR01981">
    <property type="entry name" value="sufD"/>
    <property type="match status" value="1"/>
</dbReference>
<dbReference type="EMBL" id="WSFT01000015">
    <property type="protein sequence ID" value="MBS4537308.1"/>
    <property type="molecule type" value="Genomic_DNA"/>
</dbReference>
<organism evidence="3 4">
    <name type="scientific">Anaeromonas frigoriresistens</name>
    <dbReference type="NCBI Taxonomy" id="2683708"/>
    <lineage>
        <taxon>Bacteria</taxon>
        <taxon>Bacillati</taxon>
        <taxon>Bacillota</taxon>
        <taxon>Tissierellia</taxon>
        <taxon>Tissierellales</taxon>
        <taxon>Thermohalobacteraceae</taxon>
        <taxon>Anaeromonas</taxon>
    </lineage>
</organism>
<name>A0A942Z7I8_9FIRM</name>
<dbReference type="InterPro" id="IPR000825">
    <property type="entry name" value="SUF_FeS_clus_asmbl_SufBD_core"/>
</dbReference>
<protein>
    <submittedName>
        <fullName evidence="3">Fe-S cluster assembly protein SufD</fullName>
    </submittedName>
</protein>
<accession>A0A942Z7I8</accession>
<dbReference type="PANTHER" id="PTHR43575:SF1">
    <property type="entry name" value="PROTEIN ABCI7, CHLOROPLASTIC"/>
    <property type="match status" value="1"/>
</dbReference>
<dbReference type="PANTHER" id="PTHR43575">
    <property type="entry name" value="PROTEIN ABCI7, CHLOROPLASTIC"/>
    <property type="match status" value="1"/>
</dbReference>
<gene>
    <name evidence="3" type="primary">sufD</name>
    <name evidence="3" type="ORF">GOQ27_02480</name>
</gene>
<evidence type="ECO:0000259" key="2">
    <source>
        <dbReference type="Pfam" id="PF01458"/>
    </source>
</evidence>
<dbReference type="Proteomes" id="UP000724672">
    <property type="component" value="Unassembled WGS sequence"/>
</dbReference>
<dbReference type="InterPro" id="IPR055346">
    <property type="entry name" value="Fe-S_cluster_assembly_SufBD"/>
</dbReference>
<dbReference type="InterPro" id="IPR011542">
    <property type="entry name" value="SUF_FeS_clus_asmbl_SufD"/>
</dbReference>